<feature type="domain" description="Glycoside hydrolase family 5" evidence="6">
    <location>
        <begin position="79"/>
        <end position="301"/>
    </location>
</feature>
<dbReference type="GO" id="GO:0004553">
    <property type="term" value="F:hydrolase activity, hydrolyzing O-glycosyl compounds"/>
    <property type="evidence" value="ECO:0007669"/>
    <property type="project" value="InterPro"/>
</dbReference>
<evidence type="ECO:0000256" key="2">
    <source>
        <dbReference type="ARBA" id="ARBA00023295"/>
    </source>
</evidence>
<dbReference type="AlphaFoldDB" id="A0A853C241"/>
<feature type="chain" id="PRO_5038832326" description="Glycoside hydrolase family 5 domain-containing protein" evidence="5">
    <location>
        <begin position="21"/>
        <end position="391"/>
    </location>
</feature>
<dbReference type="PANTHER" id="PTHR12631">
    <property type="entry name" value="ALPHA-L-IDURONIDASE"/>
    <property type="match status" value="1"/>
</dbReference>
<sequence>MSTNLWRAVTVILAAATAVAAAWMLGSTRPTPTEALPGPVLATSPAHPSEPADDRPADDVPLQGEDTQLGFQLSAHHAARAHRAVAAMERLADGGAGWVRVDVGWQTLQPNGPGAFDDWYATLIDDVLAGARANGLKVILDLWLTPPWASPNGSPYAPPTDNADYAKAIGRAAARWADDVDAWEIWNEPNFDTFFEGADPTVYSRLLCAAYPAVKEHDDSPVLFGGLMYNDDGWLEDAYRAGAGDCFDGVATHPYVGPSDAAPDTPAVGEVWRLTHTPAMRAVMDEWGDEGKRIWITELGWSSGPDSEGNEWDRPVTRQTQARFLRQAVHLIRSRYPYVGPIIWYRDVDGPTDSYKDGFGLLRPDLGPKPAMRAFEAAVQRQPYRPRTGGD</sequence>
<evidence type="ECO:0000256" key="3">
    <source>
        <dbReference type="RuleBase" id="RU361153"/>
    </source>
</evidence>
<evidence type="ECO:0000313" key="8">
    <source>
        <dbReference type="Proteomes" id="UP000530424"/>
    </source>
</evidence>
<evidence type="ECO:0000256" key="5">
    <source>
        <dbReference type="SAM" id="SignalP"/>
    </source>
</evidence>
<comment type="similarity">
    <text evidence="3">Belongs to the glycosyl hydrolase 5 (cellulase A) family.</text>
</comment>
<dbReference type="InterPro" id="IPR017853">
    <property type="entry name" value="GH"/>
</dbReference>
<dbReference type="GO" id="GO:0000272">
    <property type="term" value="P:polysaccharide catabolic process"/>
    <property type="evidence" value="ECO:0007669"/>
    <property type="project" value="InterPro"/>
</dbReference>
<proteinExistence type="inferred from homology"/>
<dbReference type="EMBL" id="JACCFP010000001">
    <property type="protein sequence ID" value="NYJ01429.1"/>
    <property type="molecule type" value="Genomic_DNA"/>
</dbReference>
<reference evidence="7 8" key="1">
    <citation type="submission" date="2020-07" db="EMBL/GenBank/DDBJ databases">
        <title>Sequencing the genomes of 1000 actinobacteria strains.</title>
        <authorList>
            <person name="Klenk H.-P."/>
        </authorList>
    </citation>
    <scope>NUCLEOTIDE SEQUENCE [LARGE SCALE GENOMIC DNA]</scope>
    <source>
        <strain evidence="7 8">DSM 103833</strain>
    </source>
</reference>
<dbReference type="PANTHER" id="PTHR12631:SF10">
    <property type="entry name" value="BETA-XYLOSIDASE-LIKE PROTEIN-RELATED"/>
    <property type="match status" value="1"/>
</dbReference>
<organism evidence="7 8">
    <name type="scientific">Nocardioides thalensis</name>
    <dbReference type="NCBI Taxonomy" id="1914755"/>
    <lineage>
        <taxon>Bacteria</taxon>
        <taxon>Bacillati</taxon>
        <taxon>Actinomycetota</taxon>
        <taxon>Actinomycetes</taxon>
        <taxon>Propionibacteriales</taxon>
        <taxon>Nocardioidaceae</taxon>
        <taxon>Nocardioides</taxon>
    </lineage>
</organism>
<evidence type="ECO:0000256" key="1">
    <source>
        <dbReference type="ARBA" id="ARBA00022801"/>
    </source>
</evidence>
<gene>
    <name evidence="7" type="ORF">HNR19_002127</name>
</gene>
<dbReference type="Proteomes" id="UP000530424">
    <property type="component" value="Unassembled WGS sequence"/>
</dbReference>
<feature type="signal peptide" evidence="5">
    <location>
        <begin position="1"/>
        <end position="20"/>
    </location>
</feature>
<feature type="region of interest" description="Disordered" evidence="4">
    <location>
        <begin position="32"/>
        <end position="64"/>
    </location>
</feature>
<keyword evidence="8" id="KW-1185">Reference proteome</keyword>
<protein>
    <recommendedName>
        <fullName evidence="6">Glycoside hydrolase family 5 domain-containing protein</fullName>
    </recommendedName>
</protein>
<dbReference type="InterPro" id="IPR051923">
    <property type="entry name" value="Glycosyl_Hydrolase_39"/>
</dbReference>
<keyword evidence="2 3" id="KW-0326">Glycosidase</keyword>
<comment type="caution">
    <text evidence="7">The sequence shown here is derived from an EMBL/GenBank/DDBJ whole genome shotgun (WGS) entry which is preliminary data.</text>
</comment>
<dbReference type="InterPro" id="IPR001547">
    <property type="entry name" value="Glyco_hydro_5"/>
</dbReference>
<evidence type="ECO:0000313" key="7">
    <source>
        <dbReference type="EMBL" id="NYJ01429.1"/>
    </source>
</evidence>
<keyword evidence="5" id="KW-0732">Signal</keyword>
<accession>A0A853C241</accession>
<dbReference type="Pfam" id="PF00150">
    <property type="entry name" value="Cellulase"/>
    <property type="match status" value="1"/>
</dbReference>
<evidence type="ECO:0000256" key="4">
    <source>
        <dbReference type="SAM" id="MobiDB-lite"/>
    </source>
</evidence>
<dbReference type="Gene3D" id="3.20.20.80">
    <property type="entry name" value="Glycosidases"/>
    <property type="match status" value="1"/>
</dbReference>
<keyword evidence="1 3" id="KW-0378">Hydrolase</keyword>
<name>A0A853C241_9ACTN</name>
<dbReference type="RefSeq" id="WP_179667915.1">
    <property type="nucleotide sequence ID" value="NZ_JACCFP010000001.1"/>
</dbReference>
<evidence type="ECO:0000259" key="6">
    <source>
        <dbReference type="Pfam" id="PF00150"/>
    </source>
</evidence>
<dbReference type="SUPFAM" id="SSF51445">
    <property type="entry name" value="(Trans)glycosidases"/>
    <property type="match status" value="1"/>
</dbReference>